<dbReference type="Proteomes" id="UP000789759">
    <property type="component" value="Unassembled WGS sequence"/>
</dbReference>
<evidence type="ECO:0000256" key="1">
    <source>
        <dbReference type="SAM" id="Coils"/>
    </source>
</evidence>
<organism evidence="2 3">
    <name type="scientific">Cetraspora pellucida</name>
    <dbReference type="NCBI Taxonomy" id="1433469"/>
    <lineage>
        <taxon>Eukaryota</taxon>
        <taxon>Fungi</taxon>
        <taxon>Fungi incertae sedis</taxon>
        <taxon>Mucoromycota</taxon>
        <taxon>Glomeromycotina</taxon>
        <taxon>Glomeromycetes</taxon>
        <taxon>Diversisporales</taxon>
        <taxon>Gigasporaceae</taxon>
        <taxon>Cetraspora</taxon>
    </lineage>
</organism>
<accession>A0A9N8ZEP6</accession>
<proteinExistence type="predicted"/>
<sequence>MQSEIDETNSLKMYIAKLEVKNSELRKKFAEIEARNSKLKARIVKLKDKQTQNELIKNLLAAHKNSTTIDEFCVQTFFLHKTISIIMFHSDYKYIIDRLPESLVKRACKRLLHYSKDPVPLESISGKSERIKSYLRHTLEVYKISLNRKKPLPVVNSRVQTEEIAHDHEEENNCQKFMQDIERGYREWVTANKRLQCEVEDLKMQVQEAEKELTSMKSNSSY</sequence>
<protein>
    <submittedName>
        <fullName evidence="2">17352_t:CDS:1</fullName>
    </submittedName>
</protein>
<evidence type="ECO:0000313" key="3">
    <source>
        <dbReference type="Proteomes" id="UP000789759"/>
    </source>
</evidence>
<keyword evidence="1" id="KW-0175">Coiled coil</keyword>
<gene>
    <name evidence="2" type="ORF">CPELLU_LOCUS2140</name>
</gene>
<dbReference type="EMBL" id="CAJVQA010000886">
    <property type="protein sequence ID" value="CAG8494428.1"/>
    <property type="molecule type" value="Genomic_DNA"/>
</dbReference>
<dbReference type="OrthoDB" id="2398639at2759"/>
<evidence type="ECO:0000313" key="2">
    <source>
        <dbReference type="EMBL" id="CAG8494428.1"/>
    </source>
</evidence>
<name>A0A9N8ZEP6_9GLOM</name>
<comment type="caution">
    <text evidence="2">The sequence shown here is derived from an EMBL/GenBank/DDBJ whole genome shotgun (WGS) entry which is preliminary data.</text>
</comment>
<reference evidence="2" key="1">
    <citation type="submission" date="2021-06" db="EMBL/GenBank/DDBJ databases">
        <authorList>
            <person name="Kallberg Y."/>
            <person name="Tangrot J."/>
            <person name="Rosling A."/>
        </authorList>
    </citation>
    <scope>NUCLEOTIDE SEQUENCE</scope>
    <source>
        <strain evidence="2">FL966</strain>
    </source>
</reference>
<dbReference type="AlphaFoldDB" id="A0A9N8ZEP6"/>
<feature type="coiled-coil region" evidence="1">
    <location>
        <begin position="185"/>
        <end position="219"/>
    </location>
</feature>
<keyword evidence="3" id="KW-1185">Reference proteome</keyword>
<feature type="coiled-coil region" evidence="1">
    <location>
        <begin position="15"/>
        <end position="49"/>
    </location>
</feature>